<reference evidence="7" key="2">
    <citation type="journal article" date="2021" name="Microbiome">
        <title>Successional dynamics and alternative stable states in a saline activated sludge microbial community over 9 years.</title>
        <authorList>
            <person name="Wang Y."/>
            <person name="Ye J."/>
            <person name="Ju F."/>
            <person name="Liu L."/>
            <person name="Boyd J.A."/>
            <person name="Deng Y."/>
            <person name="Parks D.H."/>
            <person name="Jiang X."/>
            <person name="Yin X."/>
            <person name="Woodcroft B.J."/>
            <person name="Tyson G.W."/>
            <person name="Hugenholtz P."/>
            <person name="Polz M.F."/>
            <person name="Zhang T."/>
        </authorList>
    </citation>
    <scope>NUCLEOTIDE SEQUENCE</scope>
    <source>
        <strain evidence="7">HKST-UBA01</strain>
    </source>
</reference>
<dbReference type="GO" id="GO:0005198">
    <property type="term" value="F:structural molecule activity"/>
    <property type="evidence" value="ECO:0007669"/>
    <property type="project" value="UniProtKB-UniRule"/>
</dbReference>
<reference evidence="7" key="1">
    <citation type="submission" date="2020-04" db="EMBL/GenBank/DDBJ databases">
        <authorList>
            <person name="Zhang T."/>
        </authorList>
    </citation>
    <scope>NUCLEOTIDE SEQUENCE</scope>
    <source>
        <strain evidence="7">HKST-UBA01</strain>
    </source>
</reference>
<evidence type="ECO:0000256" key="6">
    <source>
        <dbReference type="SAM" id="MobiDB-lite"/>
    </source>
</evidence>
<dbReference type="HAMAP" id="MF_00724">
    <property type="entry name" value="FliE"/>
    <property type="match status" value="1"/>
</dbReference>
<feature type="region of interest" description="Disordered" evidence="6">
    <location>
        <begin position="13"/>
        <end position="55"/>
    </location>
</feature>
<dbReference type="GO" id="GO:0009425">
    <property type="term" value="C:bacterial-type flagellum basal body"/>
    <property type="evidence" value="ECO:0007669"/>
    <property type="project" value="UniProtKB-SubCell"/>
</dbReference>
<evidence type="ECO:0000313" key="8">
    <source>
        <dbReference type="Proteomes" id="UP000697710"/>
    </source>
</evidence>
<dbReference type="Proteomes" id="UP000697710">
    <property type="component" value="Unassembled WGS sequence"/>
</dbReference>
<evidence type="ECO:0000256" key="1">
    <source>
        <dbReference type="ARBA" id="ARBA00004117"/>
    </source>
</evidence>
<protein>
    <recommendedName>
        <fullName evidence="4 5">Flagellar hook-basal body complex protein FliE</fullName>
    </recommendedName>
</protein>
<dbReference type="InterPro" id="IPR001624">
    <property type="entry name" value="FliE"/>
</dbReference>
<dbReference type="Pfam" id="PF02049">
    <property type="entry name" value="FliE"/>
    <property type="match status" value="1"/>
</dbReference>
<accession>A0A956RQQ3</accession>
<proteinExistence type="inferred from homology"/>
<keyword evidence="3 4" id="KW-0975">Bacterial flagellum</keyword>
<dbReference type="PANTHER" id="PTHR34653">
    <property type="match status" value="1"/>
</dbReference>
<dbReference type="GO" id="GO:0071973">
    <property type="term" value="P:bacterial-type flagellum-dependent cell motility"/>
    <property type="evidence" value="ECO:0007669"/>
    <property type="project" value="InterPro"/>
</dbReference>
<comment type="similarity">
    <text evidence="2 4">Belongs to the FliE family.</text>
</comment>
<gene>
    <name evidence="4 7" type="primary">fliE</name>
    <name evidence="7" type="ORF">KC729_13490</name>
</gene>
<evidence type="ECO:0000256" key="2">
    <source>
        <dbReference type="ARBA" id="ARBA00009272"/>
    </source>
</evidence>
<comment type="subcellular location">
    <subcellularLocation>
        <location evidence="1 4">Bacterial flagellum basal body</location>
    </subcellularLocation>
</comment>
<dbReference type="AlphaFoldDB" id="A0A956RQQ3"/>
<dbReference type="EMBL" id="JAGQHR010000452">
    <property type="protein sequence ID" value="MCA9728697.1"/>
    <property type="molecule type" value="Genomic_DNA"/>
</dbReference>
<dbReference type="PRINTS" id="PR01006">
    <property type="entry name" value="FLGHOOKFLIE"/>
</dbReference>
<dbReference type="NCBIfam" id="TIGR00205">
    <property type="entry name" value="fliE"/>
    <property type="match status" value="1"/>
</dbReference>
<comment type="caution">
    <text evidence="7">The sequence shown here is derived from an EMBL/GenBank/DDBJ whole genome shotgun (WGS) entry which is preliminary data.</text>
</comment>
<keyword evidence="7" id="KW-0969">Cilium</keyword>
<evidence type="ECO:0000313" key="7">
    <source>
        <dbReference type="EMBL" id="MCA9728697.1"/>
    </source>
</evidence>
<evidence type="ECO:0000256" key="5">
    <source>
        <dbReference type="NCBIfam" id="TIGR00205"/>
    </source>
</evidence>
<evidence type="ECO:0000256" key="4">
    <source>
        <dbReference type="HAMAP-Rule" id="MF_00724"/>
    </source>
</evidence>
<keyword evidence="7" id="KW-0282">Flagellum</keyword>
<dbReference type="GO" id="GO:0003774">
    <property type="term" value="F:cytoskeletal motor activity"/>
    <property type="evidence" value="ECO:0007669"/>
    <property type="project" value="InterPro"/>
</dbReference>
<name>A0A956RQQ3_UNCEI</name>
<dbReference type="PANTHER" id="PTHR34653:SF1">
    <property type="entry name" value="FLAGELLAR HOOK-BASAL BODY COMPLEX PROTEIN FLIE"/>
    <property type="match status" value="1"/>
</dbReference>
<organism evidence="7 8">
    <name type="scientific">Eiseniibacteriota bacterium</name>
    <dbReference type="NCBI Taxonomy" id="2212470"/>
    <lineage>
        <taxon>Bacteria</taxon>
        <taxon>Candidatus Eiseniibacteriota</taxon>
    </lineage>
</organism>
<keyword evidence="7" id="KW-0966">Cell projection</keyword>
<sequence length="125" mass="13343">MAGINGIGAGGGIRIPGELPDANRMQGLNDPLRSQTLGEAGRLPGADTTDSNTSAGFAQTLGNLVSDVNQLQHRSDDTFRAFLRGQAELHDVALASHEASIAMRLTAEIRNKLLDAYREVMRTPM</sequence>
<evidence type="ECO:0000256" key="3">
    <source>
        <dbReference type="ARBA" id="ARBA00023143"/>
    </source>
</evidence>